<evidence type="ECO:0000313" key="2">
    <source>
        <dbReference type="Proteomes" id="UP001056120"/>
    </source>
</evidence>
<comment type="caution">
    <text evidence="1">The sequence shown here is derived from an EMBL/GenBank/DDBJ whole genome shotgun (WGS) entry which is preliminary data.</text>
</comment>
<name>A0ACB9FZB3_9ASTR</name>
<proteinExistence type="predicted"/>
<dbReference type="EMBL" id="CM042032">
    <property type="protein sequence ID" value="KAI3776709.1"/>
    <property type="molecule type" value="Genomic_DNA"/>
</dbReference>
<keyword evidence="2" id="KW-1185">Reference proteome</keyword>
<dbReference type="Proteomes" id="UP001056120">
    <property type="component" value="Linkage Group LG15"/>
</dbReference>
<protein>
    <submittedName>
        <fullName evidence="1">Uncharacterized protein</fullName>
    </submittedName>
</protein>
<reference evidence="2" key="1">
    <citation type="journal article" date="2022" name="Mol. Ecol. Resour.">
        <title>The genomes of chicory, endive, great burdock and yacon provide insights into Asteraceae palaeo-polyploidization history and plant inulin production.</title>
        <authorList>
            <person name="Fan W."/>
            <person name="Wang S."/>
            <person name="Wang H."/>
            <person name="Wang A."/>
            <person name="Jiang F."/>
            <person name="Liu H."/>
            <person name="Zhao H."/>
            <person name="Xu D."/>
            <person name="Zhang Y."/>
        </authorList>
    </citation>
    <scope>NUCLEOTIDE SEQUENCE [LARGE SCALE GENOMIC DNA]</scope>
    <source>
        <strain evidence="2">cv. Yunnan</strain>
    </source>
</reference>
<organism evidence="1 2">
    <name type="scientific">Smallanthus sonchifolius</name>
    <dbReference type="NCBI Taxonomy" id="185202"/>
    <lineage>
        <taxon>Eukaryota</taxon>
        <taxon>Viridiplantae</taxon>
        <taxon>Streptophyta</taxon>
        <taxon>Embryophyta</taxon>
        <taxon>Tracheophyta</taxon>
        <taxon>Spermatophyta</taxon>
        <taxon>Magnoliopsida</taxon>
        <taxon>eudicotyledons</taxon>
        <taxon>Gunneridae</taxon>
        <taxon>Pentapetalae</taxon>
        <taxon>asterids</taxon>
        <taxon>campanulids</taxon>
        <taxon>Asterales</taxon>
        <taxon>Asteraceae</taxon>
        <taxon>Asteroideae</taxon>
        <taxon>Heliantheae alliance</taxon>
        <taxon>Millerieae</taxon>
        <taxon>Smallanthus</taxon>
    </lineage>
</organism>
<gene>
    <name evidence="1" type="ORF">L1987_46497</name>
</gene>
<sequence length="85" mass="9636">MIQMLPVNSKVYYFPQGHAEHAADNVKFRDGNDQARIPCRVAGVMFMADADIDKVYAKVKLIPGSLVLLKMKIRVLRTEDCRTAR</sequence>
<evidence type="ECO:0000313" key="1">
    <source>
        <dbReference type="EMBL" id="KAI3776709.1"/>
    </source>
</evidence>
<accession>A0ACB9FZB3</accession>
<reference evidence="1 2" key="2">
    <citation type="journal article" date="2022" name="Mol. Ecol. Resour.">
        <title>The genomes of chicory, endive, great burdock and yacon provide insights into Asteraceae paleo-polyploidization history and plant inulin production.</title>
        <authorList>
            <person name="Fan W."/>
            <person name="Wang S."/>
            <person name="Wang H."/>
            <person name="Wang A."/>
            <person name="Jiang F."/>
            <person name="Liu H."/>
            <person name="Zhao H."/>
            <person name="Xu D."/>
            <person name="Zhang Y."/>
        </authorList>
    </citation>
    <scope>NUCLEOTIDE SEQUENCE [LARGE SCALE GENOMIC DNA]</scope>
    <source>
        <strain evidence="2">cv. Yunnan</strain>
        <tissue evidence="1">Leaves</tissue>
    </source>
</reference>